<comment type="subcellular location">
    <subcellularLocation>
        <location evidence="1">Cell outer membrane</location>
    </subcellularLocation>
</comment>
<dbReference type="GO" id="GO:0009279">
    <property type="term" value="C:cell outer membrane"/>
    <property type="evidence" value="ECO:0007669"/>
    <property type="project" value="UniProtKB-SubCell"/>
</dbReference>
<dbReference type="AlphaFoldDB" id="A0A412GT63"/>
<dbReference type="GO" id="GO:0015562">
    <property type="term" value="F:efflux transmembrane transporter activity"/>
    <property type="evidence" value="ECO:0007669"/>
    <property type="project" value="InterPro"/>
</dbReference>
<keyword evidence="9" id="KW-0732">Signal</keyword>
<name>A0A412GT63_9BACT</name>
<dbReference type="GO" id="GO:1990281">
    <property type="term" value="C:efflux pump complex"/>
    <property type="evidence" value="ECO:0007669"/>
    <property type="project" value="TreeGrafter"/>
</dbReference>
<feature type="coiled-coil region" evidence="8">
    <location>
        <begin position="324"/>
        <end position="376"/>
    </location>
</feature>
<evidence type="ECO:0000256" key="6">
    <source>
        <dbReference type="ARBA" id="ARBA00023136"/>
    </source>
</evidence>
<dbReference type="InterPro" id="IPR051906">
    <property type="entry name" value="TolC-like"/>
</dbReference>
<proteinExistence type="inferred from homology"/>
<dbReference type="EMBL" id="QRUU01000016">
    <property type="protein sequence ID" value="RGR97981.1"/>
    <property type="molecule type" value="Genomic_DNA"/>
</dbReference>
<keyword evidence="4" id="KW-1134">Transmembrane beta strand</keyword>
<dbReference type="SUPFAM" id="SSF56954">
    <property type="entry name" value="Outer membrane efflux proteins (OEP)"/>
    <property type="match status" value="1"/>
</dbReference>
<evidence type="ECO:0000313" key="10">
    <source>
        <dbReference type="EMBL" id="RGR97981.1"/>
    </source>
</evidence>
<keyword evidence="3" id="KW-0813">Transport</keyword>
<keyword evidence="5" id="KW-0812">Transmembrane</keyword>
<protein>
    <submittedName>
        <fullName evidence="10">TolC family protein</fullName>
    </submittedName>
</protein>
<dbReference type="GO" id="GO:0015288">
    <property type="term" value="F:porin activity"/>
    <property type="evidence" value="ECO:0007669"/>
    <property type="project" value="TreeGrafter"/>
</dbReference>
<evidence type="ECO:0000256" key="7">
    <source>
        <dbReference type="ARBA" id="ARBA00023237"/>
    </source>
</evidence>
<feature type="signal peptide" evidence="9">
    <location>
        <begin position="1"/>
        <end position="24"/>
    </location>
</feature>
<organism evidence="10 11">
    <name type="scientific">Phocaeicola coprocola</name>
    <dbReference type="NCBI Taxonomy" id="310298"/>
    <lineage>
        <taxon>Bacteria</taxon>
        <taxon>Pseudomonadati</taxon>
        <taxon>Bacteroidota</taxon>
        <taxon>Bacteroidia</taxon>
        <taxon>Bacteroidales</taxon>
        <taxon>Bacteroidaceae</taxon>
        <taxon>Phocaeicola</taxon>
    </lineage>
</organism>
<keyword evidence="6" id="KW-0472">Membrane</keyword>
<dbReference type="Gene3D" id="1.20.1600.10">
    <property type="entry name" value="Outer membrane efflux proteins (OEP)"/>
    <property type="match status" value="1"/>
</dbReference>
<keyword evidence="11" id="KW-1185">Reference proteome</keyword>
<comment type="caution">
    <text evidence="10">The sequence shown here is derived from an EMBL/GenBank/DDBJ whole genome shotgun (WGS) entry which is preliminary data.</text>
</comment>
<gene>
    <name evidence="10" type="ORF">DWY20_05415</name>
</gene>
<evidence type="ECO:0000256" key="5">
    <source>
        <dbReference type="ARBA" id="ARBA00022692"/>
    </source>
</evidence>
<dbReference type="RefSeq" id="WP_118483730.1">
    <property type="nucleotide sequence ID" value="NZ_CAUELD010000077.1"/>
</dbReference>
<evidence type="ECO:0000313" key="11">
    <source>
        <dbReference type="Proteomes" id="UP000285864"/>
    </source>
</evidence>
<keyword evidence="7" id="KW-0998">Cell outer membrane</keyword>
<dbReference type="PANTHER" id="PTHR30026:SF20">
    <property type="entry name" value="OUTER MEMBRANE PROTEIN TOLC"/>
    <property type="match status" value="1"/>
</dbReference>
<feature type="chain" id="PRO_5019015569" evidence="9">
    <location>
        <begin position="25"/>
        <end position="428"/>
    </location>
</feature>
<evidence type="ECO:0000256" key="2">
    <source>
        <dbReference type="ARBA" id="ARBA00007613"/>
    </source>
</evidence>
<evidence type="ECO:0000256" key="9">
    <source>
        <dbReference type="SAM" id="SignalP"/>
    </source>
</evidence>
<evidence type="ECO:0000256" key="8">
    <source>
        <dbReference type="SAM" id="Coils"/>
    </source>
</evidence>
<reference evidence="10 11" key="1">
    <citation type="submission" date="2018-08" db="EMBL/GenBank/DDBJ databases">
        <title>A genome reference for cultivated species of the human gut microbiota.</title>
        <authorList>
            <person name="Zou Y."/>
            <person name="Xue W."/>
            <person name="Luo G."/>
        </authorList>
    </citation>
    <scope>NUCLEOTIDE SEQUENCE [LARGE SCALE GENOMIC DNA]</scope>
    <source>
        <strain evidence="10 11">AF24-2</strain>
    </source>
</reference>
<dbReference type="Pfam" id="PF02321">
    <property type="entry name" value="OEP"/>
    <property type="match status" value="1"/>
</dbReference>
<accession>A0A412GT63</accession>
<evidence type="ECO:0000256" key="4">
    <source>
        <dbReference type="ARBA" id="ARBA00022452"/>
    </source>
</evidence>
<sequence length="428" mass="47987">MKRKNIISLFLLSAGCMLPLCASAQHVYSLDECIEAALDNNVRMKNAQNNLRMVEHSKQEAFSKYFPTVSAMGSGFLADKSLVRMGLSPEMQMAFMKNGLVGDVSATLPLFTGGQIVNGNKLAKVNVEVNRLQQRQSQNEVTLTVENYFWQVVILKEKLQTISTLDKQLTQLLQDVETSVQAGVTTRNDLLQVQLRQNEIQSKRIQAENMLSLSRSMLAQYIGHPADSIEVAATLKDTLPQGPEGLYTPPEAALATTNEYNLLQQNVKASSLQHKMAIGKNLPTIAIGGGYAYENLLGKDHTFWLGFATVSVPISGWWGGSHDIQRQKLQLRNAENQLADQSQLLVIRMKHTWDDLNDAYKQVKIALLSIEQAKENLRLNTDYYAAGTCTMSDLLDAQSLYQQSRDKYVEIYAQYEVKKREYLQVTGR</sequence>
<keyword evidence="8" id="KW-0175">Coiled coil</keyword>
<dbReference type="InterPro" id="IPR003423">
    <property type="entry name" value="OMP_efflux"/>
</dbReference>
<dbReference type="PANTHER" id="PTHR30026">
    <property type="entry name" value="OUTER MEMBRANE PROTEIN TOLC"/>
    <property type="match status" value="1"/>
</dbReference>
<dbReference type="Proteomes" id="UP000285864">
    <property type="component" value="Unassembled WGS sequence"/>
</dbReference>
<dbReference type="PROSITE" id="PS51257">
    <property type="entry name" value="PROKAR_LIPOPROTEIN"/>
    <property type="match status" value="1"/>
</dbReference>
<evidence type="ECO:0000256" key="3">
    <source>
        <dbReference type="ARBA" id="ARBA00022448"/>
    </source>
</evidence>
<evidence type="ECO:0000256" key="1">
    <source>
        <dbReference type="ARBA" id="ARBA00004442"/>
    </source>
</evidence>
<comment type="similarity">
    <text evidence="2">Belongs to the outer membrane factor (OMF) (TC 1.B.17) family.</text>
</comment>